<proteinExistence type="predicted"/>
<keyword evidence="2" id="KW-1185">Reference proteome</keyword>
<comment type="caution">
    <text evidence="1">The sequence shown here is derived from an EMBL/GenBank/DDBJ whole genome shotgun (WGS) entry which is preliminary data.</text>
</comment>
<dbReference type="Proteomes" id="UP000267469">
    <property type="component" value="Unassembled WGS sequence"/>
</dbReference>
<evidence type="ECO:0000313" key="2">
    <source>
        <dbReference type="Proteomes" id="UP000267469"/>
    </source>
</evidence>
<protein>
    <submittedName>
        <fullName evidence="1">Uncharacterized protein</fullName>
    </submittedName>
</protein>
<reference evidence="1 2" key="1">
    <citation type="submission" date="2018-10" db="EMBL/GenBank/DDBJ databases">
        <title>Sinomicrobium pectinilyticum sp. nov., a pectinase-producing bacterium isolated from alkaline and saline soil, and emended description of the genus Sinomicrobium.</title>
        <authorList>
            <person name="Cheng B."/>
            <person name="Li C."/>
            <person name="Lai Q."/>
            <person name="Du M."/>
            <person name="Shao Z."/>
            <person name="Xu P."/>
            <person name="Yang C."/>
        </authorList>
    </citation>
    <scope>NUCLEOTIDE SEQUENCE [LARGE SCALE GENOMIC DNA]</scope>
    <source>
        <strain evidence="1 2">5DNS001</strain>
    </source>
</reference>
<accession>A0A3N0DRA8</accession>
<sequence length="72" mass="8103">MRSPDISGWSWGIISLFQVPGSRFQVPGSRFQVPGFSSRKNKTRWLSVPAPPGCIEATAVTRIHFHTEKTYL</sequence>
<dbReference type="AlphaFoldDB" id="A0A3N0DRA8"/>
<dbReference type="EMBL" id="RJTM01000135">
    <property type="protein sequence ID" value="RNL78175.1"/>
    <property type="molecule type" value="Genomic_DNA"/>
</dbReference>
<name>A0A3N0DRA8_SINP1</name>
<evidence type="ECO:0000313" key="1">
    <source>
        <dbReference type="EMBL" id="RNL78175.1"/>
    </source>
</evidence>
<organism evidence="1 2">
    <name type="scientific">Sinomicrobium pectinilyticum</name>
    <dbReference type="NCBI Taxonomy" id="1084421"/>
    <lineage>
        <taxon>Bacteria</taxon>
        <taxon>Pseudomonadati</taxon>
        <taxon>Bacteroidota</taxon>
        <taxon>Flavobacteriia</taxon>
        <taxon>Flavobacteriales</taxon>
        <taxon>Flavobacteriaceae</taxon>
        <taxon>Sinomicrobium</taxon>
    </lineage>
</organism>
<gene>
    <name evidence="1" type="ORF">ED312_19430</name>
</gene>